<accession>A0A8A4TEX7</accession>
<dbReference type="KEGG" id="scor:J3U87_19465"/>
<dbReference type="PANTHER" id="PTHR35868:SF4">
    <property type="entry name" value="DUF2804 DOMAIN-CONTAINING PROTEIN"/>
    <property type="match status" value="1"/>
</dbReference>
<gene>
    <name evidence="1" type="ORF">J3U87_19465</name>
</gene>
<evidence type="ECO:0000313" key="2">
    <source>
        <dbReference type="Proteomes" id="UP000663929"/>
    </source>
</evidence>
<name>A0A8A4TEX7_SULCO</name>
<organism evidence="1 2">
    <name type="scientific">Sulfidibacter corallicola</name>
    <dbReference type="NCBI Taxonomy" id="2818388"/>
    <lineage>
        <taxon>Bacteria</taxon>
        <taxon>Pseudomonadati</taxon>
        <taxon>Acidobacteriota</taxon>
        <taxon>Holophagae</taxon>
        <taxon>Acanthopleuribacterales</taxon>
        <taxon>Acanthopleuribacteraceae</taxon>
        <taxon>Sulfidibacter</taxon>
    </lineage>
</organism>
<evidence type="ECO:0000313" key="1">
    <source>
        <dbReference type="EMBL" id="QTD47772.1"/>
    </source>
</evidence>
<dbReference type="RefSeq" id="WP_237377438.1">
    <property type="nucleotide sequence ID" value="NZ_CP071793.1"/>
</dbReference>
<dbReference type="AlphaFoldDB" id="A0A8A4TEX7"/>
<dbReference type="EMBL" id="CP071793">
    <property type="protein sequence ID" value="QTD47772.1"/>
    <property type="molecule type" value="Genomic_DNA"/>
</dbReference>
<dbReference type="Proteomes" id="UP000663929">
    <property type="component" value="Chromosome"/>
</dbReference>
<dbReference type="Pfam" id="PF10974">
    <property type="entry name" value="DUF2804"/>
    <property type="match status" value="1"/>
</dbReference>
<proteinExistence type="predicted"/>
<reference evidence="1" key="1">
    <citation type="submission" date="2021-03" db="EMBL/GenBank/DDBJ databases">
        <title>Acanthopleuribacteraceae sp. M133.</title>
        <authorList>
            <person name="Wang G."/>
        </authorList>
    </citation>
    <scope>NUCLEOTIDE SEQUENCE</scope>
    <source>
        <strain evidence="1">M133</strain>
    </source>
</reference>
<dbReference type="InterPro" id="IPR021243">
    <property type="entry name" value="DUF2804"/>
</dbReference>
<dbReference type="PANTHER" id="PTHR35868">
    <property type="entry name" value="DUF2804 DOMAIN-CONTAINING PROTEIN-RELATED"/>
    <property type="match status" value="1"/>
</dbReference>
<keyword evidence="2" id="KW-1185">Reference proteome</keyword>
<sequence length="345" mass="39662">MANVSDMVEKLIDPNGLPRFGIFERPVEFVNYRDFDLRSAMDRPCGKLARWSGFKQFQFVGLCGPELVMGCAVVDLKWVGNAFFYLYDPVRRHLEEFSFLQPLGRKTSIDPRPDAGRASFARGNNRVTMVAEARPRVRSVQAQIGKRLQLEMHLEEPEGFRPLAICTRSGYQGWTYTQKAAGLPVRGCLQWDGREFDLGASNLAGSYDWSCGYMRRETFWNWGCLSGRLPDGRWLGLNIAAGVNETGFTECGFWLDHRFTKLDMVNFHFDRLNPERTWTMTSHDGLLDLRFEPEGTRRECRNFGLLASNFKQVFGKYYGSLRDESGETIRLDGLYGFAEDHYAKW</sequence>
<protein>
    <submittedName>
        <fullName evidence="1">DUF2804 domain-containing protein</fullName>
    </submittedName>
</protein>